<dbReference type="InterPro" id="IPR024140">
    <property type="entry name" value="Noxa"/>
</dbReference>
<gene>
    <name evidence="4" type="primary">PMAIP1</name>
</gene>
<dbReference type="RefSeq" id="XP_030048859.1">
    <property type="nucleotide sequence ID" value="XM_030192999.1"/>
</dbReference>
<dbReference type="PANTHER" id="PTHR14299:SF0">
    <property type="entry name" value="PHORBOL-12-MYRISTATE-13-ACETATE-INDUCED PROTEIN 1"/>
    <property type="match status" value="1"/>
</dbReference>
<dbReference type="GeneID" id="115462913"/>
<organism evidence="3 4">
    <name type="scientific">Microcaecilia unicolor</name>
    <dbReference type="NCBI Taxonomy" id="1415580"/>
    <lineage>
        <taxon>Eukaryota</taxon>
        <taxon>Metazoa</taxon>
        <taxon>Chordata</taxon>
        <taxon>Craniata</taxon>
        <taxon>Vertebrata</taxon>
        <taxon>Euteleostomi</taxon>
        <taxon>Amphibia</taxon>
        <taxon>Gymnophiona</taxon>
        <taxon>Siphonopidae</taxon>
        <taxon>Microcaecilia</taxon>
    </lineage>
</organism>
<feature type="signal peptide" evidence="2">
    <location>
        <begin position="1"/>
        <end position="21"/>
    </location>
</feature>
<dbReference type="GO" id="GO:0001836">
    <property type="term" value="P:release of cytochrome c from mitochondria"/>
    <property type="evidence" value="ECO:0007669"/>
    <property type="project" value="InterPro"/>
</dbReference>
<dbReference type="Pfam" id="PF15150">
    <property type="entry name" value="PMAIP1"/>
    <property type="match status" value="1"/>
</dbReference>
<dbReference type="OrthoDB" id="8793015at2759"/>
<protein>
    <submittedName>
        <fullName evidence="4">Phorbol-12-myristate-13-acetate-induced protein 1</fullName>
    </submittedName>
</protein>
<evidence type="ECO:0000256" key="2">
    <source>
        <dbReference type="SAM" id="SignalP"/>
    </source>
</evidence>
<dbReference type="PANTHER" id="PTHR14299">
    <property type="entry name" value="PHORBOL-12-MYRISTATE-13-ACETATE-INDUCED PROTEIN 1"/>
    <property type="match status" value="1"/>
</dbReference>
<evidence type="ECO:0000313" key="3">
    <source>
        <dbReference type="Proteomes" id="UP000515156"/>
    </source>
</evidence>
<evidence type="ECO:0000256" key="1">
    <source>
        <dbReference type="SAM" id="MobiDB-lite"/>
    </source>
</evidence>
<sequence length="96" mass="10633">MRSRRLLLLLLLFSIFIALESVRSAAQTPSLPTGGNGTMKGRLSHRARSMPAGDGRKRDRQEAVAECASQLRKIGDRCDLKQKIINLISKLLCPET</sequence>
<evidence type="ECO:0000313" key="4">
    <source>
        <dbReference type="RefSeq" id="XP_030048859.1"/>
    </source>
</evidence>
<accession>A0A6P7XF71</accession>
<dbReference type="GO" id="GO:0043065">
    <property type="term" value="P:positive regulation of apoptotic process"/>
    <property type="evidence" value="ECO:0007669"/>
    <property type="project" value="InterPro"/>
</dbReference>
<feature type="chain" id="PRO_5027879525" evidence="2">
    <location>
        <begin position="22"/>
        <end position="96"/>
    </location>
</feature>
<dbReference type="KEGG" id="muo:115462913"/>
<keyword evidence="2" id="KW-0732">Signal</keyword>
<dbReference type="Proteomes" id="UP000515156">
    <property type="component" value="Chromosome 2"/>
</dbReference>
<feature type="region of interest" description="Disordered" evidence="1">
    <location>
        <begin position="27"/>
        <end position="61"/>
    </location>
</feature>
<dbReference type="GO" id="GO:0006974">
    <property type="term" value="P:DNA damage response"/>
    <property type="evidence" value="ECO:0007669"/>
    <property type="project" value="InterPro"/>
</dbReference>
<dbReference type="AlphaFoldDB" id="A0A6P7XF71"/>
<proteinExistence type="predicted"/>
<keyword evidence="3" id="KW-1185">Reference proteome</keyword>
<dbReference type="CTD" id="5366"/>
<dbReference type="InParanoid" id="A0A6P7XF71"/>
<name>A0A6P7XF71_9AMPH</name>
<reference evidence="4" key="1">
    <citation type="submission" date="2025-08" db="UniProtKB">
        <authorList>
            <consortium name="RefSeq"/>
        </authorList>
    </citation>
    <scope>IDENTIFICATION</scope>
</reference>